<evidence type="ECO:0000313" key="2">
    <source>
        <dbReference type="EMBL" id="CAK0833004.1"/>
    </source>
</evidence>
<gene>
    <name evidence="2" type="ORF">PCOR1329_LOCUS30836</name>
</gene>
<evidence type="ECO:0000256" key="1">
    <source>
        <dbReference type="SAM" id="MobiDB-lite"/>
    </source>
</evidence>
<dbReference type="Proteomes" id="UP001189429">
    <property type="component" value="Unassembled WGS sequence"/>
</dbReference>
<name>A0ABN9SMQ6_9DINO</name>
<organism evidence="2 3">
    <name type="scientific">Prorocentrum cordatum</name>
    <dbReference type="NCBI Taxonomy" id="2364126"/>
    <lineage>
        <taxon>Eukaryota</taxon>
        <taxon>Sar</taxon>
        <taxon>Alveolata</taxon>
        <taxon>Dinophyceae</taxon>
        <taxon>Prorocentrales</taxon>
        <taxon>Prorocentraceae</taxon>
        <taxon>Prorocentrum</taxon>
    </lineage>
</organism>
<protein>
    <submittedName>
        <fullName evidence="2">Uncharacterized protein</fullName>
    </submittedName>
</protein>
<proteinExistence type="predicted"/>
<feature type="compositionally biased region" description="Low complexity" evidence="1">
    <location>
        <begin position="199"/>
        <end position="222"/>
    </location>
</feature>
<accession>A0ABN9SMQ6</accession>
<keyword evidence="3" id="KW-1185">Reference proteome</keyword>
<reference evidence="2" key="1">
    <citation type="submission" date="2023-10" db="EMBL/GenBank/DDBJ databases">
        <authorList>
            <person name="Chen Y."/>
            <person name="Shah S."/>
            <person name="Dougan E. K."/>
            <person name="Thang M."/>
            <person name="Chan C."/>
        </authorList>
    </citation>
    <scope>NUCLEOTIDE SEQUENCE [LARGE SCALE GENOMIC DNA]</scope>
</reference>
<feature type="region of interest" description="Disordered" evidence="1">
    <location>
        <begin position="167"/>
        <end position="222"/>
    </location>
</feature>
<feature type="non-terminal residue" evidence="2">
    <location>
        <position position="449"/>
    </location>
</feature>
<comment type="caution">
    <text evidence="2">The sequence shown here is derived from an EMBL/GenBank/DDBJ whole genome shotgun (WGS) entry which is preliminary data.</text>
</comment>
<dbReference type="EMBL" id="CAUYUJ010011980">
    <property type="protein sequence ID" value="CAK0833004.1"/>
    <property type="molecule type" value="Genomic_DNA"/>
</dbReference>
<evidence type="ECO:0000313" key="3">
    <source>
        <dbReference type="Proteomes" id="UP001189429"/>
    </source>
</evidence>
<sequence>MLTSFTEAAFFLRFAGDWDQVAPSESHDLSGHVYNGTLINLDEAHRFLKMVGLIPAQSTKGGQRANDGPTRLTWQGEAGPLRIRVRRSRRRRRGMPADAASEFNKLMQTGHTAMTTKTAGAFGQGSAPTVSIGISGNGHPSVVVPMLRGSLGTDAVATSCRLLFASGRPVEPHSPPPVQLEVGVDGEGDREFEGLGDQASHGGASAAEEEGPPLASVANDGAGDAARAPAAAAAAEGGGADADAHFLVPGDPEVPSMDEGYGEDQRWRLRGVGSAWARARGLRARVEGASPSLKKLPWTRKGCERDGNCASLIGFPQDGAMQEHGDVFLTDREIMKRTILRGEPIVFCSDVRGSIRKTLPSQEPGVRGRTVALRQHHWKAVMQAGLSQYHFGTYDDGSSAEDQPGVPRIHLKLPPTDRRDLHLPFHNRLMKLRGVSSQAYTSAIGAKET</sequence>